<dbReference type="InterPro" id="IPR000086">
    <property type="entry name" value="NUDIX_hydrolase_dom"/>
</dbReference>
<dbReference type="AlphaFoldDB" id="A0AAN6XXR3"/>
<dbReference type="InterPro" id="IPR015797">
    <property type="entry name" value="NUDIX_hydrolase-like_dom_sf"/>
</dbReference>
<dbReference type="Proteomes" id="UP001301769">
    <property type="component" value="Unassembled WGS sequence"/>
</dbReference>
<gene>
    <name evidence="3" type="ORF">QBC37DRAFT_433321</name>
</gene>
<dbReference type="SUPFAM" id="SSF55811">
    <property type="entry name" value="Nudix"/>
    <property type="match status" value="1"/>
</dbReference>
<feature type="region of interest" description="Disordered" evidence="1">
    <location>
        <begin position="97"/>
        <end position="116"/>
    </location>
</feature>
<proteinExistence type="predicted"/>
<protein>
    <recommendedName>
        <fullName evidence="2">Nudix hydrolase domain-containing protein</fullName>
    </recommendedName>
</protein>
<evidence type="ECO:0000313" key="4">
    <source>
        <dbReference type="Proteomes" id="UP001301769"/>
    </source>
</evidence>
<sequence length="262" mass="28865">MGTNMDSPASFTYHPSLERFNISPHAYLAANPSLTDLVVSAVLFDIPLNRSEFADNSNNKPPRTLLIQRAATDGYALYWECPGGGVELGLTHVLSPSNTAKGDGPDIKTEIGDSQPSKYYEKSVQQGHSAGDDTILIALWREVFEETGLRMTRVEALIDDTCEFGNKEGTIKARKFTFLVDFERGQRGEELGAGMGMGIKLNPAEHQDVMWATEEEVVSGEELGSEPGTDGKTRGRKIVFAFDDQRERLIEGFRILNESLST</sequence>
<evidence type="ECO:0000256" key="1">
    <source>
        <dbReference type="SAM" id="MobiDB-lite"/>
    </source>
</evidence>
<reference evidence="3" key="1">
    <citation type="journal article" date="2023" name="Mol. Phylogenet. Evol.">
        <title>Genome-scale phylogeny and comparative genomics of the fungal order Sordariales.</title>
        <authorList>
            <person name="Hensen N."/>
            <person name="Bonometti L."/>
            <person name="Westerberg I."/>
            <person name="Brannstrom I.O."/>
            <person name="Guillou S."/>
            <person name="Cros-Aarteil S."/>
            <person name="Calhoun S."/>
            <person name="Haridas S."/>
            <person name="Kuo A."/>
            <person name="Mondo S."/>
            <person name="Pangilinan J."/>
            <person name="Riley R."/>
            <person name="LaButti K."/>
            <person name="Andreopoulos B."/>
            <person name="Lipzen A."/>
            <person name="Chen C."/>
            <person name="Yan M."/>
            <person name="Daum C."/>
            <person name="Ng V."/>
            <person name="Clum A."/>
            <person name="Steindorff A."/>
            <person name="Ohm R.A."/>
            <person name="Martin F."/>
            <person name="Silar P."/>
            <person name="Natvig D.O."/>
            <person name="Lalanne C."/>
            <person name="Gautier V."/>
            <person name="Ament-Velasquez S.L."/>
            <person name="Kruys A."/>
            <person name="Hutchinson M.I."/>
            <person name="Powell A.J."/>
            <person name="Barry K."/>
            <person name="Miller A.N."/>
            <person name="Grigoriev I.V."/>
            <person name="Debuchy R."/>
            <person name="Gladieux P."/>
            <person name="Hiltunen Thoren M."/>
            <person name="Johannesson H."/>
        </authorList>
    </citation>
    <scope>NUCLEOTIDE SEQUENCE</scope>
    <source>
        <strain evidence="3">PSN293</strain>
    </source>
</reference>
<comment type="caution">
    <text evidence="3">The sequence shown here is derived from an EMBL/GenBank/DDBJ whole genome shotgun (WGS) entry which is preliminary data.</text>
</comment>
<keyword evidence="4" id="KW-1185">Reference proteome</keyword>
<reference evidence="3" key="2">
    <citation type="submission" date="2023-05" db="EMBL/GenBank/DDBJ databases">
        <authorList>
            <consortium name="Lawrence Berkeley National Laboratory"/>
            <person name="Steindorff A."/>
            <person name="Hensen N."/>
            <person name="Bonometti L."/>
            <person name="Westerberg I."/>
            <person name="Brannstrom I.O."/>
            <person name="Guillou S."/>
            <person name="Cros-Aarteil S."/>
            <person name="Calhoun S."/>
            <person name="Haridas S."/>
            <person name="Kuo A."/>
            <person name="Mondo S."/>
            <person name="Pangilinan J."/>
            <person name="Riley R."/>
            <person name="Labutti K."/>
            <person name="Andreopoulos B."/>
            <person name="Lipzen A."/>
            <person name="Chen C."/>
            <person name="Yanf M."/>
            <person name="Daum C."/>
            <person name="Ng V."/>
            <person name="Clum A."/>
            <person name="Ohm R."/>
            <person name="Martin F."/>
            <person name="Silar P."/>
            <person name="Natvig D."/>
            <person name="Lalanne C."/>
            <person name="Gautier V."/>
            <person name="Ament-Velasquez S.L."/>
            <person name="Kruys A."/>
            <person name="Hutchinson M.I."/>
            <person name="Powell A.J."/>
            <person name="Barry K."/>
            <person name="Miller A.N."/>
            <person name="Grigoriev I.V."/>
            <person name="Debuchy R."/>
            <person name="Gladieux P."/>
            <person name="Thoren M.H."/>
            <person name="Johannesson H."/>
        </authorList>
    </citation>
    <scope>NUCLEOTIDE SEQUENCE</scope>
    <source>
        <strain evidence="3">PSN293</strain>
    </source>
</reference>
<feature type="domain" description="Nudix hydrolase" evidence="2">
    <location>
        <begin position="34"/>
        <end position="236"/>
    </location>
</feature>
<name>A0AAN6XXR3_9PEZI</name>
<evidence type="ECO:0000259" key="2">
    <source>
        <dbReference type="PROSITE" id="PS51462"/>
    </source>
</evidence>
<dbReference type="EMBL" id="MU858289">
    <property type="protein sequence ID" value="KAK4207530.1"/>
    <property type="molecule type" value="Genomic_DNA"/>
</dbReference>
<dbReference type="PROSITE" id="PS51462">
    <property type="entry name" value="NUDIX"/>
    <property type="match status" value="1"/>
</dbReference>
<dbReference type="CDD" id="cd02883">
    <property type="entry name" value="NUDIX_Hydrolase"/>
    <property type="match status" value="1"/>
</dbReference>
<evidence type="ECO:0000313" key="3">
    <source>
        <dbReference type="EMBL" id="KAK4207530.1"/>
    </source>
</evidence>
<organism evidence="3 4">
    <name type="scientific">Rhypophila decipiens</name>
    <dbReference type="NCBI Taxonomy" id="261697"/>
    <lineage>
        <taxon>Eukaryota</taxon>
        <taxon>Fungi</taxon>
        <taxon>Dikarya</taxon>
        <taxon>Ascomycota</taxon>
        <taxon>Pezizomycotina</taxon>
        <taxon>Sordariomycetes</taxon>
        <taxon>Sordariomycetidae</taxon>
        <taxon>Sordariales</taxon>
        <taxon>Naviculisporaceae</taxon>
        <taxon>Rhypophila</taxon>
    </lineage>
</organism>
<accession>A0AAN6XXR3</accession>
<dbReference type="Gene3D" id="3.90.79.10">
    <property type="entry name" value="Nucleoside Triphosphate Pyrophosphohydrolase"/>
    <property type="match status" value="1"/>
</dbReference>